<evidence type="ECO:0000256" key="3">
    <source>
        <dbReference type="RuleBase" id="RU000363"/>
    </source>
</evidence>
<dbReference type="PRINTS" id="PR00080">
    <property type="entry name" value="SDRFAMILY"/>
</dbReference>
<dbReference type="PRINTS" id="PR00081">
    <property type="entry name" value="GDHRDH"/>
</dbReference>
<dbReference type="NCBIfam" id="TIGR01829">
    <property type="entry name" value="AcAcCoA_reduct"/>
    <property type="match status" value="1"/>
</dbReference>
<dbReference type="InterPro" id="IPR002347">
    <property type="entry name" value="SDR_fam"/>
</dbReference>
<evidence type="ECO:0000256" key="2">
    <source>
        <dbReference type="ARBA" id="ARBA00023002"/>
    </source>
</evidence>
<dbReference type="PANTHER" id="PTHR42879">
    <property type="entry name" value="3-OXOACYL-(ACYL-CARRIER-PROTEIN) REDUCTASE"/>
    <property type="match status" value="1"/>
</dbReference>
<dbReference type="NCBIfam" id="NF009464">
    <property type="entry name" value="PRK12824.1"/>
    <property type="match status" value="1"/>
</dbReference>
<comment type="caution">
    <text evidence="5">The sequence shown here is derived from an EMBL/GenBank/DDBJ whole genome shotgun (WGS) entry which is preliminary data.</text>
</comment>
<dbReference type="Pfam" id="PF00106">
    <property type="entry name" value="adh_short"/>
    <property type="match status" value="1"/>
</dbReference>
<dbReference type="RefSeq" id="WP_275710303.1">
    <property type="nucleotide sequence ID" value="NZ_JAKLTN010000002.1"/>
</dbReference>
<dbReference type="CDD" id="cd05333">
    <property type="entry name" value="BKR_SDR_c"/>
    <property type="match status" value="1"/>
</dbReference>
<dbReference type="PANTHER" id="PTHR42879:SF2">
    <property type="entry name" value="3-OXOACYL-[ACYL-CARRIER-PROTEIN] REDUCTASE FABG"/>
    <property type="match status" value="1"/>
</dbReference>
<name>A0ABS9K2E8_9RHOO</name>
<dbReference type="PROSITE" id="PS00061">
    <property type="entry name" value="ADH_SHORT"/>
    <property type="match status" value="1"/>
</dbReference>
<dbReference type="EC" id="1.1.1.36" evidence="5"/>
<dbReference type="InterPro" id="IPR057326">
    <property type="entry name" value="KR_dom"/>
</dbReference>
<dbReference type="SUPFAM" id="SSF51735">
    <property type="entry name" value="NAD(P)-binding Rossmann-fold domains"/>
    <property type="match status" value="1"/>
</dbReference>
<dbReference type="NCBIfam" id="NF009466">
    <property type="entry name" value="PRK12826.1-2"/>
    <property type="match status" value="1"/>
</dbReference>
<dbReference type="InterPro" id="IPR050259">
    <property type="entry name" value="SDR"/>
</dbReference>
<dbReference type="InterPro" id="IPR020904">
    <property type="entry name" value="Sc_DH/Rdtase_CS"/>
</dbReference>
<dbReference type="GO" id="GO:0018454">
    <property type="term" value="F:acetoacetyl-CoA reductase activity"/>
    <property type="evidence" value="ECO:0007669"/>
    <property type="project" value="UniProtKB-EC"/>
</dbReference>
<comment type="similarity">
    <text evidence="1 3">Belongs to the short-chain dehydrogenases/reductases (SDR) family.</text>
</comment>
<reference evidence="5" key="1">
    <citation type="submission" date="2022-01" db="EMBL/GenBank/DDBJ databases">
        <authorList>
            <person name="Jo J.-H."/>
            <person name="Im W.-T."/>
        </authorList>
    </citation>
    <scope>NUCLEOTIDE SEQUENCE</scope>
    <source>
        <strain evidence="5">XY25</strain>
    </source>
</reference>
<proteinExistence type="inferred from homology"/>
<feature type="domain" description="Ketoreductase" evidence="4">
    <location>
        <begin position="3"/>
        <end position="188"/>
    </location>
</feature>
<evidence type="ECO:0000256" key="1">
    <source>
        <dbReference type="ARBA" id="ARBA00006484"/>
    </source>
</evidence>
<accession>A0ABS9K2E8</accession>
<keyword evidence="6" id="KW-1185">Reference proteome</keyword>
<dbReference type="InterPro" id="IPR011283">
    <property type="entry name" value="Acetoacetyl-CoA_reductase"/>
</dbReference>
<evidence type="ECO:0000313" key="5">
    <source>
        <dbReference type="EMBL" id="MCG2577331.1"/>
    </source>
</evidence>
<protein>
    <submittedName>
        <fullName evidence="5">Acetoacetyl-CoA reductase</fullName>
        <ecNumber evidence="5">1.1.1.36</ecNumber>
    </submittedName>
</protein>
<dbReference type="Gene3D" id="3.40.50.720">
    <property type="entry name" value="NAD(P)-binding Rossmann-like Domain"/>
    <property type="match status" value="1"/>
</dbReference>
<dbReference type="InterPro" id="IPR036291">
    <property type="entry name" value="NAD(P)-bd_dom_sf"/>
</dbReference>
<sequence>MSRVALITGGMGGLGEAICIKMAALGYKVVTTYSPGNGKVDTWLKGMNNMGYGFKAYPCDVTDFDSAKVCVDTVTREVGPVDVLVNNAGITRDMTFKKMTKADWDAVMRTNLDSVFNMTKQVMDGMIERKWGRVVNVSSVNGQKGAFGQTNYSAAKAGMHGFTKALALEVAKQGVTVNTISPGYIGTKMVTAIPQEILDSKILPQIPVNRLGKPEEIAGLVAYLASDEAAFVTGANISINGGQHMF</sequence>
<dbReference type="SMART" id="SM00822">
    <property type="entry name" value="PKS_KR"/>
    <property type="match status" value="1"/>
</dbReference>
<dbReference type="Proteomes" id="UP001165384">
    <property type="component" value="Unassembled WGS sequence"/>
</dbReference>
<evidence type="ECO:0000313" key="6">
    <source>
        <dbReference type="Proteomes" id="UP001165384"/>
    </source>
</evidence>
<gene>
    <name evidence="5" type="primary">phbB</name>
    <name evidence="5" type="ORF">LZ012_10025</name>
</gene>
<organism evidence="5 6">
    <name type="scientific">Dechloromonas hankyongensis</name>
    <dbReference type="NCBI Taxonomy" id="2908002"/>
    <lineage>
        <taxon>Bacteria</taxon>
        <taxon>Pseudomonadati</taxon>
        <taxon>Pseudomonadota</taxon>
        <taxon>Betaproteobacteria</taxon>
        <taxon>Rhodocyclales</taxon>
        <taxon>Azonexaceae</taxon>
        <taxon>Dechloromonas</taxon>
    </lineage>
</organism>
<keyword evidence="2 5" id="KW-0560">Oxidoreductase</keyword>
<evidence type="ECO:0000259" key="4">
    <source>
        <dbReference type="SMART" id="SM00822"/>
    </source>
</evidence>
<dbReference type="EMBL" id="JAKLTN010000002">
    <property type="protein sequence ID" value="MCG2577331.1"/>
    <property type="molecule type" value="Genomic_DNA"/>
</dbReference>